<evidence type="ECO:0000313" key="3">
    <source>
        <dbReference type="EMBL" id="TVY83978.1"/>
    </source>
</evidence>
<dbReference type="PANTHER" id="PTHR14237">
    <property type="entry name" value="MOLYBDOPTERIN COFACTOR SULFURASE MOSC"/>
    <property type="match status" value="1"/>
</dbReference>
<proteinExistence type="predicted"/>
<dbReference type="EMBL" id="QGMK01000132">
    <property type="protein sequence ID" value="TVY83978.1"/>
    <property type="molecule type" value="Genomic_DNA"/>
</dbReference>
<dbReference type="Gene3D" id="3.90.1150.10">
    <property type="entry name" value="Aspartate Aminotransferase, domain 1"/>
    <property type="match status" value="1"/>
</dbReference>
<dbReference type="GO" id="GO:0008265">
    <property type="term" value="F:molybdenum cofactor sulfurtransferase activity"/>
    <property type="evidence" value="ECO:0007669"/>
    <property type="project" value="TreeGrafter"/>
</dbReference>
<organism evidence="3 4">
    <name type="scientific">Lachnellula suecica</name>
    <dbReference type="NCBI Taxonomy" id="602035"/>
    <lineage>
        <taxon>Eukaryota</taxon>
        <taxon>Fungi</taxon>
        <taxon>Dikarya</taxon>
        <taxon>Ascomycota</taxon>
        <taxon>Pezizomycotina</taxon>
        <taxon>Leotiomycetes</taxon>
        <taxon>Helotiales</taxon>
        <taxon>Lachnaceae</taxon>
        <taxon>Lachnellula</taxon>
    </lineage>
</organism>
<feature type="domain" description="Aminotransferase class V" evidence="2">
    <location>
        <begin position="22"/>
        <end position="105"/>
    </location>
</feature>
<accession>A0A8T9CEG3</accession>
<gene>
    <name evidence="3" type="primary">hxB_1</name>
    <name evidence="3" type="ORF">LSUE1_G001344</name>
</gene>
<dbReference type="PANTHER" id="PTHR14237:SF80">
    <property type="entry name" value="MOLYBDENUM COFACTOR SULFURASE"/>
    <property type="match status" value="1"/>
</dbReference>
<evidence type="ECO:0000259" key="2">
    <source>
        <dbReference type="Pfam" id="PF00266"/>
    </source>
</evidence>
<feature type="region of interest" description="Disordered" evidence="1">
    <location>
        <begin position="499"/>
        <end position="523"/>
    </location>
</feature>
<dbReference type="GO" id="GO:0043545">
    <property type="term" value="P:molybdopterin cofactor metabolic process"/>
    <property type="evidence" value="ECO:0007669"/>
    <property type="project" value="TreeGrafter"/>
</dbReference>
<dbReference type="InterPro" id="IPR015424">
    <property type="entry name" value="PyrdxlP-dep_Trfase"/>
</dbReference>
<keyword evidence="4" id="KW-1185">Reference proteome</keyword>
<dbReference type="InterPro" id="IPR015421">
    <property type="entry name" value="PyrdxlP-dep_Trfase_major"/>
</dbReference>
<dbReference type="OrthoDB" id="10264306at2759"/>
<sequence>MEYNKAVEGFRDKEYPMLRGKVYLDHAGTTLYAKSLIDDFSRKMLTNLYGNPHSRSEPAHLSGQEVDNIREKTLRFFGADPTHFDLIFTANATAAIKLVAESFRDLAVAGSTTGSFWYGYHKDAHTSLIGVRALTTKGTHYCFEDDAEVEEWLGGNLAKSKLPRGAGMPGLFAYPGQSNMTGRRLPLSWIARLRKSTRPQHQNTYTLFDAAALATTFQLDFSDPSTAPDFTALSFYKIFGFPDLGALIVRRESGHILSWRKYFGGGTVSMLTVLHEPSFIRRDTTIHGGLEDGTLPFHNIIALGCAMEVQRKLYGSMGSISKHTAFLSKRLYDGMVNLAHGNGQRMCVIYTDGSDTCSYGDSKTQGATIAFNLMDVGGVSIGYGQVEKLANDNGIFLRSGGLCNPGGLACYIKIEPWQFKRAWSAGHRCGDPGGQEIINGKPTGVVRASLGAMSTISDVDTLLTFLSKSFTDWSDDEKRAVPLADMVYFKGTTGNSIDSGIGSSVEEEPTPQCKHIKPTATPTSPQLVKVEEASIHSDASTELAIPTNSEPMRAEKTNFSSSESISGSASTEMAIPTNFNRWRIEETNLSSSESTPAASSTDLAIPTNFNRMRVRKPGIPSNTTTGLAIFGYAPATVKTLRDSAIITASMRNLRIAAEAQTDPLAKGKTPIQKRQAKNRSTRRRLQFWKNVDEM</sequence>
<feature type="domain" description="Aminotransferase class V" evidence="2">
    <location>
        <begin position="171"/>
        <end position="462"/>
    </location>
</feature>
<name>A0A8T9CEG3_9HELO</name>
<dbReference type="Proteomes" id="UP000469558">
    <property type="component" value="Unassembled WGS sequence"/>
</dbReference>
<comment type="caution">
    <text evidence="3">The sequence shown here is derived from an EMBL/GenBank/DDBJ whole genome shotgun (WGS) entry which is preliminary data.</text>
</comment>
<evidence type="ECO:0000256" key="1">
    <source>
        <dbReference type="SAM" id="MobiDB-lite"/>
    </source>
</evidence>
<dbReference type="AlphaFoldDB" id="A0A8T9CEG3"/>
<protein>
    <submittedName>
        <fullName evidence="3">Molybdenum cofactor sulfurase</fullName>
    </submittedName>
</protein>
<evidence type="ECO:0000313" key="4">
    <source>
        <dbReference type="Proteomes" id="UP000469558"/>
    </source>
</evidence>
<dbReference type="InterPro" id="IPR000192">
    <property type="entry name" value="Aminotrans_V_dom"/>
</dbReference>
<dbReference type="Gene3D" id="3.40.640.10">
    <property type="entry name" value="Type I PLP-dependent aspartate aminotransferase-like (Major domain)"/>
    <property type="match status" value="1"/>
</dbReference>
<dbReference type="InterPro" id="IPR015422">
    <property type="entry name" value="PyrdxlP-dep_Trfase_small"/>
</dbReference>
<reference evidence="3 4" key="1">
    <citation type="submission" date="2018-05" db="EMBL/GenBank/DDBJ databases">
        <title>Genome sequencing and assembly of the regulated plant pathogen Lachnellula willkommii and related sister species for the development of diagnostic species identification markers.</title>
        <authorList>
            <person name="Giroux E."/>
            <person name="Bilodeau G."/>
        </authorList>
    </citation>
    <scope>NUCLEOTIDE SEQUENCE [LARGE SCALE GENOMIC DNA]</scope>
    <source>
        <strain evidence="3 4">CBS 268.59</strain>
    </source>
</reference>
<dbReference type="Pfam" id="PF00266">
    <property type="entry name" value="Aminotran_5"/>
    <property type="match status" value="2"/>
</dbReference>
<dbReference type="SUPFAM" id="SSF53383">
    <property type="entry name" value="PLP-dependent transferases"/>
    <property type="match status" value="1"/>
</dbReference>